<dbReference type="KEGG" id="ncv:NCAV_1778"/>
<dbReference type="GeneID" id="41595747"/>
<accession>A0A2K5ATJ2</accession>
<reference evidence="2" key="1">
    <citation type="submission" date="2018-01" db="EMBL/GenBank/DDBJ databases">
        <authorList>
            <person name="Kerou L M."/>
        </authorList>
    </citation>
    <scope>NUCLEOTIDE SEQUENCE [LARGE SCALE GENOMIC DNA]</scope>
    <source>
        <strain evidence="2">SCU2</strain>
    </source>
</reference>
<dbReference type="AlphaFoldDB" id="A0A2K5ATJ2"/>
<proteinExistence type="predicted"/>
<evidence type="ECO:0000313" key="1">
    <source>
        <dbReference type="EMBL" id="SPC34941.1"/>
    </source>
</evidence>
<evidence type="ECO:0000313" key="2">
    <source>
        <dbReference type="Proteomes" id="UP000236248"/>
    </source>
</evidence>
<dbReference type="Proteomes" id="UP000236248">
    <property type="component" value="Chromosome NCAV"/>
</dbReference>
<protein>
    <submittedName>
        <fullName evidence="1">Uncharacterized protein</fullName>
    </submittedName>
</protein>
<keyword evidence="2" id="KW-1185">Reference proteome</keyword>
<dbReference type="RefSeq" id="WP_148695286.1">
    <property type="nucleotide sequence ID" value="NZ_LT981265.1"/>
</dbReference>
<organism evidence="1 2">
    <name type="scientific">Candidatus Nitrosocaldus cavascurensis</name>
    <dbReference type="NCBI Taxonomy" id="2058097"/>
    <lineage>
        <taxon>Archaea</taxon>
        <taxon>Nitrososphaerota</taxon>
        <taxon>Nitrososphaeria</taxon>
        <taxon>Candidatus Nitrosocaldales</taxon>
        <taxon>Candidatus Nitrosocaldaceae</taxon>
        <taxon>Candidatus Nitrosocaldus</taxon>
    </lineage>
</organism>
<sequence length="209" mass="24530">MEVRCHIRSRMAENLPQPLREVIRECIERVMQQSLQPFNHNLVYIEDVDKADVILDIDVSTGNPFVYIIPAFDYDQNKCYISISLCINIAPLPDHFSLHLFYMRKNNILLSYAICKTIFTIYKFIGIINEQDMLNLYAGASYYLRQFLTNTYNSNKDKNDNVTSIFNSGPLFAVIIDPYKIYQKYLTMRDDIMKQVEKLKRMQDSNTPP</sequence>
<gene>
    <name evidence="1" type="ORF">NCAV_1778</name>
</gene>
<name>A0A2K5ATJ2_9ARCH</name>
<dbReference type="EMBL" id="LT981265">
    <property type="protein sequence ID" value="SPC34941.1"/>
    <property type="molecule type" value="Genomic_DNA"/>
</dbReference>